<reference evidence="1" key="1">
    <citation type="journal article" date="2021" name="Proc. Natl. Acad. Sci. U.S.A.">
        <title>A Catalog of Tens of Thousands of Viruses from Human Metagenomes Reveals Hidden Associations with Chronic Diseases.</title>
        <authorList>
            <person name="Tisza M.J."/>
            <person name="Buck C.B."/>
        </authorList>
    </citation>
    <scope>NUCLEOTIDE SEQUENCE</scope>
    <source>
        <strain evidence="1">Ct6oU4</strain>
    </source>
</reference>
<evidence type="ECO:0000313" key="1">
    <source>
        <dbReference type="EMBL" id="DAE21201.1"/>
    </source>
</evidence>
<name>A0A8S5QQW1_9CAUD</name>
<dbReference type="CDD" id="cd08054">
    <property type="entry name" value="gp6"/>
    <property type="match status" value="1"/>
</dbReference>
<dbReference type="InterPro" id="IPR021146">
    <property type="entry name" value="Phage_gp6-like_head-tail"/>
</dbReference>
<dbReference type="EMBL" id="BK015709">
    <property type="protein sequence ID" value="DAE21201.1"/>
    <property type="molecule type" value="Genomic_DNA"/>
</dbReference>
<accession>A0A8S5QQW1</accession>
<evidence type="ECO:0008006" key="2">
    <source>
        <dbReference type="Google" id="ProtNLM"/>
    </source>
</evidence>
<dbReference type="NCBIfam" id="TIGR01560">
    <property type="entry name" value="put_DNA_pack"/>
    <property type="match status" value="1"/>
</dbReference>
<dbReference type="Pfam" id="PF05135">
    <property type="entry name" value="Phage_connect_1"/>
    <property type="match status" value="1"/>
</dbReference>
<organism evidence="1">
    <name type="scientific">Siphoviridae sp. ct6oU4</name>
    <dbReference type="NCBI Taxonomy" id="2826299"/>
    <lineage>
        <taxon>Viruses</taxon>
        <taxon>Duplodnaviria</taxon>
        <taxon>Heunggongvirae</taxon>
        <taxon>Uroviricota</taxon>
        <taxon>Caudoviricetes</taxon>
    </lineage>
</organism>
<proteinExistence type="predicted"/>
<sequence>MPKYIDVDSAIHFSRLRYASDLDKEEIGHFIDAAEQTLAADLQVSDLREVETAPGALPADLRQALLILTGDNYRERESVSAAQLYRSPHYWHLIYAHVNYEAHD</sequence>
<dbReference type="InterPro" id="IPR006450">
    <property type="entry name" value="Phage_HK97_gp6-like"/>
</dbReference>
<protein>
    <recommendedName>
        <fullName evidence="2">Phage gp6-like head-tail connector protein</fullName>
    </recommendedName>
</protein>
<dbReference type="Gene3D" id="1.10.3230.30">
    <property type="entry name" value="Phage gp6-like head-tail connector protein"/>
    <property type="match status" value="1"/>
</dbReference>